<keyword evidence="2" id="KW-1185">Reference proteome</keyword>
<accession>A0A0D2GLZ1</accession>
<organism evidence="1 2">
    <name type="scientific">Dethiosulfatarculus sandiegensis</name>
    <dbReference type="NCBI Taxonomy" id="1429043"/>
    <lineage>
        <taxon>Bacteria</taxon>
        <taxon>Pseudomonadati</taxon>
        <taxon>Thermodesulfobacteriota</taxon>
        <taxon>Desulfarculia</taxon>
        <taxon>Desulfarculales</taxon>
        <taxon>Desulfarculaceae</taxon>
        <taxon>Dethiosulfatarculus</taxon>
    </lineage>
</organism>
<dbReference type="Proteomes" id="UP000032233">
    <property type="component" value="Unassembled WGS sequence"/>
</dbReference>
<evidence type="ECO:0000313" key="2">
    <source>
        <dbReference type="Proteomes" id="UP000032233"/>
    </source>
</evidence>
<proteinExistence type="predicted"/>
<reference evidence="1 2" key="1">
    <citation type="submission" date="2013-11" db="EMBL/GenBank/DDBJ databases">
        <title>Metagenomic analysis of a methanogenic consortium involved in long chain n-alkane degradation.</title>
        <authorList>
            <person name="Davidova I.A."/>
            <person name="Callaghan A.V."/>
            <person name="Wawrik B."/>
            <person name="Pruitt S."/>
            <person name="Marks C."/>
            <person name="Duncan K.E."/>
            <person name="Suflita J.M."/>
        </authorList>
    </citation>
    <scope>NUCLEOTIDE SEQUENCE [LARGE SCALE GENOMIC DNA]</scope>
    <source>
        <strain evidence="1 2">SPR</strain>
    </source>
</reference>
<dbReference type="InParanoid" id="A0A0D2GLZ1"/>
<evidence type="ECO:0000313" key="1">
    <source>
        <dbReference type="EMBL" id="KIX15722.1"/>
    </source>
</evidence>
<gene>
    <name evidence="1" type="ORF">X474_02745</name>
</gene>
<sequence length="81" mass="9222">MILSFCCSGTCYYSGFKWPDQLTTHFKTSLAQCFYPMKIHLHFVKKPDGCGQGNKVKHEAVMGFPGAFLWPQRESANGWND</sequence>
<protein>
    <submittedName>
        <fullName evidence="1">Uncharacterized protein</fullName>
    </submittedName>
</protein>
<comment type="caution">
    <text evidence="1">The sequence shown here is derived from an EMBL/GenBank/DDBJ whole genome shotgun (WGS) entry which is preliminary data.</text>
</comment>
<dbReference type="AlphaFoldDB" id="A0A0D2GLZ1"/>
<dbReference type="EMBL" id="AZAC01000002">
    <property type="protein sequence ID" value="KIX15722.1"/>
    <property type="molecule type" value="Genomic_DNA"/>
</dbReference>
<name>A0A0D2GLZ1_9BACT</name>